<dbReference type="GO" id="GO:0006506">
    <property type="term" value="P:GPI anchor biosynthetic process"/>
    <property type="evidence" value="ECO:0007669"/>
    <property type="project" value="UniProtKB-UniPathway"/>
</dbReference>
<dbReference type="PANTHER" id="PTHR12250:SF0">
    <property type="entry name" value="GPI ETHANOLAMINE PHOSPHATE TRANSFERASE 1"/>
    <property type="match status" value="1"/>
</dbReference>
<dbReference type="CDD" id="cd16020">
    <property type="entry name" value="GPI_EPT_1"/>
    <property type="match status" value="1"/>
</dbReference>
<dbReference type="GO" id="GO:0005789">
    <property type="term" value="C:endoplasmic reticulum membrane"/>
    <property type="evidence" value="ECO:0007669"/>
    <property type="project" value="UniProtKB-SubCell"/>
</dbReference>
<dbReference type="InterPro" id="IPR002591">
    <property type="entry name" value="Phosphodiest/P_Trfase"/>
</dbReference>
<keyword evidence="1" id="KW-0337">GPI-anchor biosynthesis</keyword>
<proteinExistence type="inferred from homology"/>
<dbReference type="Proteomes" id="UP000728185">
    <property type="component" value="Unassembled WGS sequence"/>
</dbReference>
<dbReference type="InterPro" id="IPR007070">
    <property type="entry name" value="GPI_EtnP_transferase_1"/>
</dbReference>
<feature type="region of interest" description="Disordered" evidence="2">
    <location>
        <begin position="1"/>
        <end position="44"/>
    </location>
</feature>
<dbReference type="InterPro" id="IPR037671">
    <property type="entry name" value="PIGN_N"/>
</dbReference>
<evidence type="ECO:0000313" key="3">
    <source>
        <dbReference type="EMBL" id="KAA0189679.1"/>
    </source>
</evidence>
<comment type="subcellular location">
    <subcellularLocation>
        <location evidence="1">Endoplasmic reticulum membrane</location>
        <topology evidence="1">Multi-pass membrane protein</topology>
    </subcellularLocation>
</comment>
<dbReference type="UniPathway" id="UPA00196"/>
<feature type="non-terminal residue" evidence="3">
    <location>
        <position position="1"/>
    </location>
</feature>
<comment type="pathway">
    <text evidence="1">Glycolipid biosynthesis; glycosylphosphatidylinositol-anchor biosynthesis.</text>
</comment>
<dbReference type="OrthoDB" id="2748310at2759"/>
<dbReference type="EC" id="2.-.-.-" evidence="1"/>
<dbReference type="Gene3D" id="3.40.720.10">
    <property type="entry name" value="Alkaline Phosphatase, subunit A"/>
    <property type="match status" value="1"/>
</dbReference>
<accession>A0A8E0RSH4</accession>
<comment type="function">
    <text evidence="1">Ethanolamine phosphate transferase involved in glycosylphosphatidylinositol-anchor biosynthesis. Transfers ethanolamine phosphate to the first alpha-1,4-linked mannose of the glycosylphosphatidylinositol precursor of GPI-anchor.</text>
</comment>
<sequence>DDDADDGADDDDDADDDADDDDDDDDADDDADDDEDDDEDDENDEWLMLMMNDDDDDDEYDELQICIDLRSSLATTFRLRNLLLQRAAWGLSHTRVPTESRPGHVAMLGGFYEDVASITKGWQANAVAFDSLFNRTLRGWAWGTHEVVQMFGHGRSGYVKIQSSPDELNDLTKHNTTELDAWVVERFIESLKDKTSGFFSQDPAGPLEEDRTRRGHIAFLHLDAADHVGHSSKPSSDEYKLMLRHLDGQVARVVKAVIQAQGSNKVAFVFTADHGMTEWGSHGAGSLHETVTPLLVWGAGFAGPDPMPKPVQTKEVDQYGLPSHSYGRRRRELKQADLCPLMAGVLGVPIPLNSVVRLWF</sequence>
<dbReference type="InterPro" id="IPR017850">
    <property type="entry name" value="Alkaline_phosphatase_core_sf"/>
</dbReference>
<dbReference type="SUPFAM" id="SSF53649">
    <property type="entry name" value="Alkaline phosphatase-like"/>
    <property type="match status" value="1"/>
</dbReference>
<keyword evidence="1 3" id="KW-0808">Transferase</keyword>
<gene>
    <name evidence="3" type="ORF">FBUS_11403</name>
</gene>
<reference evidence="3" key="1">
    <citation type="submission" date="2019-05" db="EMBL/GenBank/DDBJ databases">
        <title>Annotation for the trematode Fasciolopsis buski.</title>
        <authorList>
            <person name="Choi Y.-J."/>
        </authorList>
    </citation>
    <scope>NUCLEOTIDE SEQUENCE</scope>
    <source>
        <strain evidence="3">HT</strain>
        <tissue evidence="3">Whole worm</tissue>
    </source>
</reference>
<evidence type="ECO:0000313" key="4">
    <source>
        <dbReference type="Proteomes" id="UP000728185"/>
    </source>
</evidence>
<evidence type="ECO:0000256" key="2">
    <source>
        <dbReference type="SAM" id="MobiDB-lite"/>
    </source>
</evidence>
<organism evidence="3 4">
    <name type="scientific">Fasciolopsis buskii</name>
    <dbReference type="NCBI Taxonomy" id="27845"/>
    <lineage>
        <taxon>Eukaryota</taxon>
        <taxon>Metazoa</taxon>
        <taxon>Spiralia</taxon>
        <taxon>Lophotrochozoa</taxon>
        <taxon>Platyhelminthes</taxon>
        <taxon>Trematoda</taxon>
        <taxon>Digenea</taxon>
        <taxon>Plagiorchiida</taxon>
        <taxon>Echinostomata</taxon>
        <taxon>Echinostomatoidea</taxon>
        <taxon>Fasciolidae</taxon>
        <taxon>Fasciolopsis</taxon>
    </lineage>
</organism>
<dbReference type="GO" id="GO:0051377">
    <property type="term" value="F:mannose-ethanolamine phosphotransferase activity"/>
    <property type="evidence" value="ECO:0007669"/>
    <property type="project" value="UniProtKB-UniRule"/>
</dbReference>
<dbReference type="EMBL" id="LUCM01007591">
    <property type="protein sequence ID" value="KAA0189679.1"/>
    <property type="molecule type" value="Genomic_DNA"/>
</dbReference>
<keyword evidence="1" id="KW-0256">Endoplasmic reticulum</keyword>
<name>A0A8E0RSH4_9TREM</name>
<dbReference type="AlphaFoldDB" id="A0A8E0RSH4"/>
<comment type="caution">
    <text evidence="3">The sequence shown here is derived from an EMBL/GenBank/DDBJ whole genome shotgun (WGS) entry which is preliminary data.</text>
</comment>
<dbReference type="PANTHER" id="PTHR12250">
    <property type="entry name" value="PHOSPHATIDYLINOSITOL GLYCAN, CLASS N"/>
    <property type="match status" value="1"/>
</dbReference>
<keyword evidence="4" id="KW-1185">Reference proteome</keyword>
<comment type="similarity">
    <text evidence="1">Belongs to the PIGG/PIGN/PIGO family. PIGN subfamily.</text>
</comment>
<dbReference type="Pfam" id="PF01663">
    <property type="entry name" value="Phosphodiest"/>
    <property type="match status" value="1"/>
</dbReference>
<protein>
    <recommendedName>
        <fullName evidence="1">GPI ethanolamine phosphate transferase 1</fullName>
        <ecNumber evidence="1">2.-.-.-</ecNumber>
    </recommendedName>
</protein>
<evidence type="ECO:0000256" key="1">
    <source>
        <dbReference type="RuleBase" id="RU367138"/>
    </source>
</evidence>